<sequence>MALKVAVLDDYQGCAKQFYDKLDSSQYAVSYFPDTLLPYQVAPREVQDELVQRLEPFDVIASMRERTPFPAELIQRLPNLKLLLTTGVRNKAIDLPSCAARRIPVAGATDTHSGPPDSTTEHAVAMILGLARRLAPGDANVKAGLWQADGRFATGLAGRTFGVLGLGRLGAAVARIMHLAFGMKVVAWSTNLTQQAADEQALRVGLPIERPDDGDGRNGGAGEKTFRVVSREELFAEADVVSVHLVLSDRTRGIVTARDLARMKPSAFFVNTSRGPLVVERDLLDVLKAGRIRGAALDVFDLEPLPSDSEWRSAEWGRNGTSDVLVAPHMGYVEERSITGFYRKQVANLERWVAGEPLETLLT</sequence>
<dbReference type="InterPro" id="IPR006139">
    <property type="entry name" value="D-isomer_2_OHA_DH_cat_dom"/>
</dbReference>
<keyword evidence="3" id="KW-0520">NAD</keyword>
<gene>
    <name evidence="7" type="ORF">JDV02_009108</name>
</gene>
<dbReference type="Pfam" id="PF00389">
    <property type="entry name" value="2-Hacid_dh"/>
    <property type="match status" value="1"/>
</dbReference>
<evidence type="ECO:0000259" key="6">
    <source>
        <dbReference type="Pfam" id="PF02826"/>
    </source>
</evidence>
<keyword evidence="8" id="KW-1185">Reference proteome</keyword>
<evidence type="ECO:0000256" key="2">
    <source>
        <dbReference type="ARBA" id="ARBA00023002"/>
    </source>
</evidence>
<dbReference type="InterPro" id="IPR006140">
    <property type="entry name" value="D-isomer_DH_NAD-bd"/>
</dbReference>
<dbReference type="InterPro" id="IPR036291">
    <property type="entry name" value="NAD(P)-bd_dom_sf"/>
</dbReference>
<reference evidence="7" key="1">
    <citation type="submission" date="2021-11" db="EMBL/GenBank/DDBJ databases">
        <title>Purpureocillium_takamizusanense_genome.</title>
        <authorList>
            <person name="Nguyen N.-H."/>
        </authorList>
    </citation>
    <scope>NUCLEOTIDE SEQUENCE</scope>
    <source>
        <strain evidence="7">PT3</strain>
    </source>
</reference>
<feature type="domain" description="D-isomer specific 2-hydroxyacid dehydrogenase NAD-binding" evidence="6">
    <location>
        <begin position="223"/>
        <end position="331"/>
    </location>
</feature>
<dbReference type="EMBL" id="CP086362">
    <property type="protein sequence ID" value="UNI23277.1"/>
    <property type="molecule type" value="Genomic_DNA"/>
</dbReference>
<evidence type="ECO:0000259" key="5">
    <source>
        <dbReference type="Pfam" id="PF00389"/>
    </source>
</evidence>
<dbReference type="OrthoDB" id="298012at2759"/>
<dbReference type="PROSITE" id="PS00671">
    <property type="entry name" value="D_2_HYDROXYACID_DH_3"/>
    <property type="match status" value="1"/>
</dbReference>
<feature type="domain" description="D-isomer specific 2-hydroxyacid dehydrogenase catalytic" evidence="5">
    <location>
        <begin position="25"/>
        <end position="359"/>
    </location>
</feature>
<dbReference type="KEGG" id="ptkz:JDV02_009108"/>
<dbReference type="CDD" id="cd12169">
    <property type="entry name" value="PGDH_like_1"/>
    <property type="match status" value="1"/>
</dbReference>
<dbReference type="PANTHER" id="PTHR42789">
    <property type="entry name" value="D-ISOMER SPECIFIC 2-HYDROXYACID DEHYDROGENASE FAMILY PROTEIN (AFU_ORTHOLOGUE AFUA_6G10090)"/>
    <property type="match status" value="1"/>
</dbReference>
<organism evidence="7 8">
    <name type="scientific">Purpureocillium takamizusanense</name>
    <dbReference type="NCBI Taxonomy" id="2060973"/>
    <lineage>
        <taxon>Eukaryota</taxon>
        <taxon>Fungi</taxon>
        <taxon>Dikarya</taxon>
        <taxon>Ascomycota</taxon>
        <taxon>Pezizomycotina</taxon>
        <taxon>Sordariomycetes</taxon>
        <taxon>Hypocreomycetidae</taxon>
        <taxon>Hypocreales</taxon>
        <taxon>Ophiocordycipitaceae</taxon>
        <taxon>Purpureocillium</taxon>
    </lineage>
</organism>
<evidence type="ECO:0000256" key="4">
    <source>
        <dbReference type="RuleBase" id="RU003719"/>
    </source>
</evidence>
<dbReference type="SUPFAM" id="SSF51735">
    <property type="entry name" value="NAD(P)-binding Rossmann-fold domains"/>
    <property type="match status" value="1"/>
</dbReference>
<evidence type="ECO:0000256" key="1">
    <source>
        <dbReference type="ARBA" id="ARBA00005854"/>
    </source>
</evidence>
<protein>
    <submittedName>
        <fullName evidence="7">Glycerate dehydrogenase</fullName>
        <ecNumber evidence="7">1.1.1.29</ecNumber>
    </submittedName>
</protein>
<evidence type="ECO:0000256" key="3">
    <source>
        <dbReference type="ARBA" id="ARBA00023027"/>
    </source>
</evidence>
<accession>A0A9Q8QQ01</accession>
<dbReference type="InterPro" id="IPR050857">
    <property type="entry name" value="D-2-hydroxyacid_DH"/>
</dbReference>
<dbReference type="Proteomes" id="UP000829364">
    <property type="component" value="Chromosome 9"/>
</dbReference>
<name>A0A9Q8QQ01_9HYPO</name>
<dbReference type="GeneID" id="72071053"/>
<dbReference type="Pfam" id="PF02826">
    <property type="entry name" value="2-Hacid_dh_C"/>
    <property type="match status" value="2"/>
</dbReference>
<proteinExistence type="inferred from homology"/>
<dbReference type="Gene3D" id="3.40.50.720">
    <property type="entry name" value="NAD(P)-binding Rossmann-like Domain"/>
    <property type="match status" value="2"/>
</dbReference>
<dbReference type="SUPFAM" id="SSF52283">
    <property type="entry name" value="Formate/glycerate dehydrogenase catalytic domain-like"/>
    <property type="match status" value="1"/>
</dbReference>
<comment type="similarity">
    <text evidence="1 4">Belongs to the D-isomer specific 2-hydroxyacid dehydrogenase family.</text>
</comment>
<dbReference type="InterPro" id="IPR029753">
    <property type="entry name" value="D-isomer_DH_CS"/>
</dbReference>
<evidence type="ECO:0000313" key="7">
    <source>
        <dbReference type="EMBL" id="UNI23277.1"/>
    </source>
</evidence>
<dbReference type="PANTHER" id="PTHR42789:SF1">
    <property type="entry name" value="D-ISOMER SPECIFIC 2-HYDROXYACID DEHYDROGENASE FAMILY PROTEIN (AFU_ORTHOLOGUE AFUA_6G10090)"/>
    <property type="match status" value="1"/>
</dbReference>
<dbReference type="GO" id="GO:0008465">
    <property type="term" value="F:hydroxypyruvate reductase (NADH) activity"/>
    <property type="evidence" value="ECO:0007669"/>
    <property type="project" value="UniProtKB-EC"/>
</dbReference>
<dbReference type="AlphaFoldDB" id="A0A9Q8QQ01"/>
<feature type="domain" description="D-isomer specific 2-hydroxyacid dehydrogenase NAD-binding" evidence="6">
    <location>
        <begin position="124"/>
        <end position="199"/>
    </location>
</feature>
<keyword evidence="2 4" id="KW-0560">Oxidoreductase</keyword>
<dbReference type="GO" id="GO:0051287">
    <property type="term" value="F:NAD binding"/>
    <property type="evidence" value="ECO:0007669"/>
    <property type="project" value="InterPro"/>
</dbReference>
<evidence type="ECO:0000313" key="8">
    <source>
        <dbReference type="Proteomes" id="UP000829364"/>
    </source>
</evidence>
<dbReference type="RefSeq" id="XP_047846758.1">
    <property type="nucleotide sequence ID" value="XM_047990749.1"/>
</dbReference>
<dbReference type="EC" id="1.1.1.29" evidence="7"/>